<evidence type="ECO:0000313" key="2">
    <source>
        <dbReference type="Proteomes" id="UP000287746"/>
    </source>
</evidence>
<reference evidence="1 2" key="1">
    <citation type="submission" date="2018-07" db="EMBL/GenBank/DDBJ databases">
        <title>Genomic and Epidemiologic Investigation of an Indolent Hospital Outbreak.</title>
        <authorList>
            <person name="Johnson R.C."/>
            <person name="Deming C."/>
            <person name="Conlan S."/>
            <person name="Zellmer C.J."/>
            <person name="Michelin A.V."/>
            <person name="Lee-Lin S."/>
            <person name="Thomas P.J."/>
            <person name="Park M."/>
            <person name="Weingarten R.A."/>
            <person name="Less J."/>
            <person name="Dekker J.P."/>
            <person name="Frank K.M."/>
            <person name="Musser K.A."/>
            <person name="Mcquiston J.R."/>
            <person name="Henderson D.K."/>
            <person name="Lau A.F."/>
            <person name="Palmore T.N."/>
            <person name="Segre J.A."/>
        </authorList>
    </citation>
    <scope>NUCLEOTIDE SEQUENCE [LARGE SCALE GENOMIC DNA]</scope>
    <source>
        <strain evidence="1 2">SK-CDC1_0717</strain>
    </source>
</reference>
<accession>A0A430G7Y7</accession>
<dbReference type="AlphaFoldDB" id="A0A430G7Y7"/>
<gene>
    <name evidence="1" type="ORF">DAH66_02625</name>
</gene>
<dbReference type="RefSeq" id="WP_126003497.1">
    <property type="nucleotide sequence ID" value="NZ_QQYZ01000002.1"/>
</dbReference>
<name>A0A430G7Y7_9SPHN</name>
<dbReference type="Proteomes" id="UP000287746">
    <property type="component" value="Unassembled WGS sequence"/>
</dbReference>
<protein>
    <submittedName>
        <fullName evidence="1">Uncharacterized protein</fullName>
    </submittedName>
</protein>
<sequence>MADRSHHRLSAAHLDDLAIVILTTPPGSDPTVTHPELDEESRARLRTRLKLISRHDWPANMMEDPAIRRGYTLRQCFRLMTVLLLLDAHVPPSVAVPIARSNELLFLRTIAPRLTSAGPSAAGDPIAVVLLGQLWEWVDVVASAAVDPYRVRTIARAELSSLWSSDQDLGSAGQRLVIDIGGAGRTMWRWIRMRGLMPEDALTDLLTEIEKASAEPPYRPAGERSKRR</sequence>
<dbReference type="EMBL" id="QQYZ01000002">
    <property type="protein sequence ID" value="RSY89568.1"/>
    <property type="molecule type" value="Genomic_DNA"/>
</dbReference>
<evidence type="ECO:0000313" key="1">
    <source>
        <dbReference type="EMBL" id="RSY89568.1"/>
    </source>
</evidence>
<proteinExistence type="predicted"/>
<organism evidence="1 2">
    <name type="scientific">Sphingomonas koreensis</name>
    <dbReference type="NCBI Taxonomy" id="93064"/>
    <lineage>
        <taxon>Bacteria</taxon>
        <taxon>Pseudomonadati</taxon>
        <taxon>Pseudomonadota</taxon>
        <taxon>Alphaproteobacteria</taxon>
        <taxon>Sphingomonadales</taxon>
        <taxon>Sphingomonadaceae</taxon>
        <taxon>Sphingomonas</taxon>
    </lineage>
</organism>
<comment type="caution">
    <text evidence="1">The sequence shown here is derived from an EMBL/GenBank/DDBJ whole genome shotgun (WGS) entry which is preliminary data.</text>
</comment>